<sequence>MSRHYKNTKLDSIIEEIIVSDDSGYFCPHIKLRQPAEKLQLDELAFEPLQAHSELYVVRNNKDCFGNLITTLASLEQHGLIDDAFRESILLNEKNLFQKQMQKFANRRIYECPDSEESLIESVIIQRHGSEDCAFLSYKQENEEELFRVCALHQLGIDKMPSSVFENYVIIFGEENFTLTMALEAIRKAGIIDEKFKEVIVYQEQQTSRKPEEKEADEEGIARRFDCRYPVMADYVLTSNHRFYQPKEMEVPAKYSDTVISTHNNSI</sequence>
<dbReference type="AlphaFoldDB" id="A0A0W0WS14"/>
<proteinExistence type="predicted"/>
<protein>
    <submittedName>
        <fullName evidence="1">Uncharacterized protein</fullName>
    </submittedName>
</protein>
<evidence type="ECO:0000313" key="1">
    <source>
        <dbReference type="EMBL" id="KTD35112.1"/>
    </source>
</evidence>
<reference evidence="1 2" key="1">
    <citation type="submission" date="2015-11" db="EMBL/GenBank/DDBJ databases">
        <title>Genomic analysis of 38 Legionella species identifies large and diverse effector repertoires.</title>
        <authorList>
            <person name="Burstein D."/>
            <person name="Amaro F."/>
            <person name="Zusman T."/>
            <person name="Lifshitz Z."/>
            <person name="Cohen O."/>
            <person name="Gilbert J.A."/>
            <person name="Pupko T."/>
            <person name="Shuman H.A."/>
            <person name="Segal G."/>
        </authorList>
    </citation>
    <scope>NUCLEOTIDE SEQUENCE [LARGE SCALE GENOMIC DNA]</scope>
    <source>
        <strain evidence="1 2">ATCC 49506</strain>
    </source>
</reference>
<keyword evidence="2" id="KW-1185">Reference proteome</keyword>
<dbReference type="PATRIC" id="fig|45070.6.peg.2109"/>
<comment type="caution">
    <text evidence="1">The sequence shown here is derived from an EMBL/GenBank/DDBJ whole genome shotgun (WGS) entry which is preliminary data.</text>
</comment>
<dbReference type="Proteomes" id="UP000054725">
    <property type="component" value="Unassembled WGS sequence"/>
</dbReference>
<gene>
    <name evidence="1" type="ORF">Lnau_2002</name>
</gene>
<dbReference type="EMBL" id="LNYO01000017">
    <property type="protein sequence ID" value="KTD35112.1"/>
    <property type="molecule type" value="Genomic_DNA"/>
</dbReference>
<dbReference type="STRING" id="45070.Lnau_2002"/>
<organism evidence="1 2">
    <name type="scientific">Legionella nautarum</name>
    <dbReference type="NCBI Taxonomy" id="45070"/>
    <lineage>
        <taxon>Bacteria</taxon>
        <taxon>Pseudomonadati</taxon>
        <taxon>Pseudomonadota</taxon>
        <taxon>Gammaproteobacteria</taxon>
        <taxon>Legionellales</taxon>
        <taxon>Legionellaceae</taxon>
        <taxon>Legionella</taxon>
    </lineage>
</organism>
<evidence type="ECO:0000313" key="2">
    <source>
        <dbReference type="Proteomes" id="UP000054725"/>
    </source>
</evidence>
<name>A0A0W0WS14_9GAMM</name>
<accession>A0A0W0WS14</accession>